<dbReference type="AlphaFoldDB" id="A0A0E9XR52"/>
<protein>
    <submittedName>
        <fullName evidence="1">Uncharacterized protein</fullName>
    </submittedName>
</protein>
<sequence length="16" mass="1787">MNLTSKPILPQASCRQ</sequence>
<name>A0A0E9XR52_ANGAN</name>
<reference evidence="1" key="1">
    <citation type="submission" date="2014-11" db="EMBL/GenBank/DDBJ databases">
        <authorList>
            <person name="Amaro Gonzalez C."/>
        </authorList>
    </citation>
    <scope>NUCLEOTIDE SEQUENCE</scope>
</reference>
<reference evidence="1" key="2">
    <citation type="journal article" date="2015" name="Fish Shellfish Immunol.">
        <title>Early steps in the European eel (Anguilla anguilla)-Vibrio vulnificus interaction in the gills: Role of the RtxA13 toxin.</title>
        <authorList>
            <person name="Callol A."/>
            <person name="Pajuelo D."/>
            <person name="Ebbesson L."/>
            <person name="Teles M."/>
            <person name="MacKenzie S."/>
            <person name="Amaro C."/>
        </authorList>
    </citation>
    <scope>NUCLEOTIDE SEQUENCE</scope>
</reference>
<accession>A0A0E9XR52</accession>
<dbReference type="EMBL" id="GBXM01003448">
    <property type="protein sequence ID" value="JAI05130.1"/>
    <property type="molecule type" value="Transcribed_RNA"/>
</dbReference>
<proteinExistence type="predicted"/>
<evidence type="ECO:0000313" key="1">
    <source>
        <dbReference type="EMBL" id="JAI05130.1"/>
    </source>
</evidence>
<organism evidence="1">
    <name type="scientific">Anguilla anguilla</name>
    <name type="common">European freshwater eel</name>
    <name type="synonym">Muraena anguilla</name>
    <dbReference type="NCBI Taxonomy" id="7936"/>
    <lineage>
        <taxon>Eukaryota</taxon>
        <taxon>Metazoa</taxon>
        <taxon>Chordata</taxon>
        <taxon>Craniata</taxon>
        <taxon>Vertebrata</taxon>
        <taxon>Euteleostomi</taxon>
        <taxon>Actinopterygii</taxon>
        <taxon>Neopterygii</taxon>
        <taxon>Teleostei</taxon>
        <taxon>Anguilliformes</taxon>
        <taxon>Anguillidae</taxon>
        <taxon>Anguilla</taxon>
    </lineage>
</organism>